<dbReference type="EMBL" id="CM039177">
    <property type="protein sequence ID" value="KAH9696815.1"/>
    <property type="molecule type" value="Genomic_DNA"/>
</dbReference>
<comment type="caution">
    <text evidence="1">The sequence shown here is derived from an EMBL/GenBank/DDBJ whole genome shotgun (WGS) entry which is preliminary data.</text>
</comment>
<sequence length="57" mass="6423">MMEIDEALKPGVYALIDACSADDLQYLHTVFGEGPCRNTLASLQHDYKLNFKYEGKV</sequence>
<evidence type="ECO:0000313" key="1">
    <source>
        <dbReference type="EMBL" id="KAH9696815.1"/>
    </source>
</evidence>
<accession>A0ACB8IKI6</accession>
<protein>
    <submittedName>
        <fullName evidence="1">Uncharacterized protein</fullName>
    </submittedName>
</protein>
<proteinExistence type="predicted"/>
<evidence type="ECO:0000313" key="2">
    <source>
        <dbReference type="Proteomes" id="UP000829398"/>
    </source>
</evidence>
<reference evidence="2" key="1">
    <citation type="journal article" date="2023" name="Hortic. Res.">
        <title>A chromosome-level phased genome enabling allele-level studies in sweet orange: a case study on citrus Huanglongbing tolerance.</title>
        <authorList>
            <person name="Wu B."/>
            <person name="Yu Q."/>
            <person name="Deng Z."/>
            <person name="Duan Y."/>
            <person name="Luo F."/>
            <person name="Gmitter F. Jr."/>
        </authorList>
    </citation>
    <scope>NUCLEOTIDE SEQUENCE [LARGE SCALE GENOMIC DNA]</scope>
    <source>
        <strain evidence="2">cv. Valencia</strain>
    </source>
</reference>
<name>A0ACB8IKI6_CITSI</name>
<dbReference type="Proteomes" id="UP000829398">
    <property type="component" value="Chromosome 8"/>
</dbReference>
<gene>
    <name evidence="1" type="ORF">KPL71_023343</name>
</gene>
<keyword evidence="2" id="KW-1185">Reference proteome</keyword>
<organism evidence="1 2">
    <name type="scientific">Citrus sinensis</name>
    <name type="common">Sweet orange</name>
    <name type="synonym">Citrus aurantium var. sinensis</name>
    <dbReference type="NCBI Taxonomy" id="2711"/>
    <lineage>
        <taxon>Eukaryota</taxon>
        <taxon>Viridiplantae</taxon>
        <taxon>Streptophyta</taxon>
        <taxon>Embryophyta</taxon>
        <taxon>Tracheophyta</taxon>
        <taxon>Spermatophyta</taxon>
        <taxon>Magnoliopsida</taxon>
        <taxon>eudicotyledons</taxon>
        <taxon>Gunneridae</taxon>
        <taxon>Pentapetalae</taxon>
        <taxon>rosids</taxon>
        <taxon>malvids</taxon>
        <taxon>Sapindales</taxon>
        <taxon>Rutaceae</taxon>
        <taxon>Aurantioideae</taxon>
        <taxon>Citrus</taxon>
    </lineage>
</organism>